<accession>A0A4C1V2F4</accession>
<comment type="caution">
    <text evidence="1">The sequence shown here is derived from an EMBL/GenBank/DDBJ whole genome shotgun (WGS) entry which is preliminary data.</text>
</comment>
<dbReference type="EMBL" id="BGZK01000260">
    <property type="protein sequence ID" value="GBP32467.1"/>
    <property type="molecule type" value="Genomic_DNA"/>
</dbReference>
<sequence>MCQTLMTVLKRTTARPWKLRATRLNAASHVSPRHSISRAPLRCQDATSRRGIRQLCNEAKRRRGYLNYNARMRLKMRPALAAGPKTIENNRSN</sequence>
<evidence type="ECO:0000313" key="1">
    <source>
        <dbReference type="EMBL" id="GBP32467.1"/>
    </source>
</evidence>
<name>A0A4C1V2F4_EUMVA</name>
<gene>
    <name evidence="1" type="ORF">EVAR_24631_1</name>
</gene>
<dbReference type="Proteomes" id="UP000299102">
    <property type="component" value="Unassembled WGS sequence"/>
</dbReference>
<keyword evidence="2" id="KW-1185">Reference proteome</keyword>
<dbReference type="AlphaFoldDB" id="A0A4C1V2F4"/>
<proteinExistence type="predicted"/>
<evidence type="ECO:0000313" key="2">
    <source>
        <dbReference type="Proteomes" id="UP000299102"/>
    </source>
</evidence>
<protein>
    <submittedName>
        <fullName evidence="1">Uncharacterized protein</fullName>
    </submittedName>
</protein>
<organism evidence="1 2">
    <name type="scientific">Eumeta variegata</name>
    <name type="common">Bagworm moth</name>
    <name type="synonym">Eumeta japonica</name>
    <dbReference type="NCBI Taxonomy" id="151549"/>
    <lineage>
        <taxon>Eukaryota</taxon>
        <taxon>Metazoa</taxon>
        <taxon>Ecdysozoa</taxon>
        <taxon>Arthropoda</taxon>
        <taxon>Hexapoda</taxon>
        <taxon>Insecta</taxon>
        <taxon>Pterygota</taxon>
        <taxon>Neoptera</taxon>
        <taxon>Endopterygota</taxon>
        <taxon>Lepidoptera</taxon>
        <taxon>Glossata</taxon>
        <taxon>Ditrysia</taxon>
        <taxon>Tineoidea</taxon>
        <taxon>Psychidae</taxon>
        <taxon>Oiketicinae</taxon>
        <taxon>Eumeta</taxon>
    </lineage>
</organism>
<reference evidence="1 2" key="1">
    <citation type="journal article" date="2019" name="Commun. Biol.">
        <title>The bagworm genome reveals a unique fibroin gene that provides high tensile strength.</title>
        <authorList>
            <person name="Kono N."/>
            <person name="Nakamura H."/>
            <person name="Ohtoshi R."/>
            <person name="Tomita M."/>
            <person name="Numata K."/>
            <person name="Arakawa K."/>
        </authorList>
    </citation>
    <scope>NUCLEOTIDE SEQUENCE [LARGE SCALE GENOMIC DNA]</scope>
</reference>